<dbReference type="AlphaFoldDB" id="A0A7H9BMB6"/>
<dbReference type="GO" id="GO:0003677">
    <property type="term" value="F:DNA binding"/>
    <property type="evidence" value="ECO:0007669"/>
    <property type="project" value="InterPro"/>
</dbReference>
<evidence type="ECO:0000313" key="2">
    <source>
        <dbReference type="EMBL" id="QLG89592.1"/>
    </source>
</evidence>
<dbReference type="KEGG" id="chiz:HQ393_15795"/>
<protein>
    <recommendedName>
        <fullName evidence="1">HTH cro/C1-type domain-containing protein</fullName>
    </recommendedName>
</protein>
<dbReference type="Gene3D" id="1.10.260.40">
    <property type="entry name" value="lambda repressor-like DNA-binding domains"/>
    <property type="match status" value="1"/>
</dbReference>
<dbReference type="RefSeq" id="WP_179356452.1">
    <property type="nucleotide sequence ID" value="NZ_CP058627.1"/>
</dbReference>
<keyword evidence="3" id="KW-1185">Reference proteome</keyword>
<dbReference type="PROSITE" id="PS50943">
    <property type="entry name" value="HTH_CROC1"/>
    <property type="match status" value="1"/>
</dbReference>
<dbReference type="SMART" id="SM00530">
    <property type="entry name" value="HTH_XRE"/>
    <property type="match status" value="1"/>
</dbReference>
<evidence type="ECO:0000259" key="1">
    <source>
        <dbReference type="PROSITE" id="PS50943"/>
    </source>
</evidence>
<dbReference type="InterPro" id="IPR010982">
    <property type="entry name" value="Lambda_DNA-bd_dom_sf"/>
</dbReference>
<organism evidence="2 3">
    <name type="scientific">Chitinibacter bivalviorum</name>
    <dbReference type="NCBI Taxonomy" id="2739434"/>
    <lineage>
        <taxon>Bacteria</taxon>
        <taxon>Pseudomonadati</taxon>
        <taxon>Pseudomonadota</taxon>
        <taxon>Betaproteobacteria</taxon>
        <taxon>Neisseriales</taxon>
        <taxon>Chitinibacteraceae</taxon>
        <taxon>Chitinibacter</taxon>
    </lineage>
</organism>
<feature type="domain" description="HTH cro/C1-type" evidence="1">
    <location>
        <begin position="15"/>
        <end position="83"/>
    </location>
</feature>
<dbReference type="EMBL" id="CP058627">
    <property type="protein sequence ID" value="QLG89592.1"/>
    <property type="molecule type" value="Genomic_DNA"/>
</dbReference>
<dbReference type="InterPro" id="IPR001387">
    <property type="entry name" value="Cro/C1-type_HTH"/>
</dbReference>
<evidence type="ECO:0000313" key="3">
    <source>
        <dbReference type="Proteomes" id="UP000509597"/>
    </source>
</evidence>
<name>A0A7H9BMB6_9NEIS</name>
<proteinExistence type="predicted"/>
<reference evidence="2 3" key="1">
    <citation type="submission" date="2020-07" db="EMBL/GenBank/DDBJ databases">
        <title>Complete genome sequence of Chitinibacter sp. 2T18.</title>
        <authorList>
            <person name="Bae J.-W."/>
            <person name="Choi J.-W."/>
        </authorList>
    </citation>
    <scope>NUCLEOTIDE SEQUENCE [LARGE SCALE GENOMIC DNA]</scope>
    <source>
        <strain evidence="2 3">2T18</strain>
    </source>
</reference>
<accession>A0A7H9BMB6</accession>
<sequence length="433" mass="50301">MKKGRPSFKLDTQYLRRLRKERQLTQSAMSKAISSHYPSWGCNGQSSEETMTADYQRIEAKGRTSPQVAEVIAKVLDVPIAFLQGEVLPDSAEYLKKITLLLNDQIATGENKKLMLAYSEFEKANAGKGLERLAEDISKRIEVVQLGRNPSELADLIEYTGLSKTEILMPANCDGHWFVTTTFRESYRVDILQSTVGIWGYICDRFKEFPRLPTSDESVRIWRDGFWYRIEIYFPLCHSPARIDFVRCEANEHGVRWCKPMQRDELSILSLLKDWSFHSFNFSTLFDGAPTPQTVEQLRFKIIEFENGSYGDVIDTQYVAVDLDEFRIHQDRNKNRGHSHRLLTEWLLYELKNKLYPILITYPSEYWSVSGGEHIEIFLKPSYADRHIGIGIRYRIQLVEELPSGKNESAPWRYVDIERAKKTIESWLISSRN</sequence>
<dbReference type="Proteomes" id="UP000509597">
    <property type="component" value="Chromosome"/>
</dbReference>
<gene>
    <name evidence="2" type="ORF">HQ393_15795</name>
</gene>
<dbReference type="CDD" id="cd00093">
    <property type="entry name" value="HTH_XRE"/>
    <property type="match status" value="1"/>
</dbReference>